<sequence>MKVLVTGAAGRVGANLTKQLVSSGWEVRAMVTPGSTHAAKLASVAEAEVVEADLRDQRSVSKACRGVTHVVHLAARMVVGDLPIDDFYDVNTLGTLRLLEGVLHESPDFERFVLASTDSTYRPGRPPATPLTEDLPQEPADYYGTSKLLGEIILRNRAEQFQIPFSTVRFGTVLSPDEAATLYRLGYRRGWLRFQQERGRKNTLWPLFEGQPKLVELFDEQVGDAPEDTAVSLVGPDGPWTLSMVDVRDAAQGARLALTEPGAVGRAFNIAAAEPTSSVDGAAAVSEVFGVPALTVRLPLTWNLEISIEAARKYLGYEPAYDYRACVGAAKAQPTGADDFIPAAEGNTGVFANLSGGHAQ</sequence>
<dbReference type="PANTHER" id="PTHR43000">
    <property type="entry name" value="DTDP-D-GLUCOSE 4,6-DEHYDRATASE-RELATED"/>
    <property type="match status" value="1"/>
</dbReference>
<comment type="caution">
    <text evidence="3">The sequence shown here is derived from an EMBL/GenBank/DDBJ whole genome shotgun (WGS) entry which is preliminary data.</text>
</comment>
<dbReference type="Pfam" id="PF01370">
    <property type="entry name" value="Epimerase"/>
    <property type="match status" value="1"/>
</dbReference>
<gene>
    <name evidence="3" type="ORF">GCM10023214_48160</name>
</gene>
<evidence type="ECO:0000256" key="1">
    <source>
        <dbReference type="ARBA" id="ARBA00007637"/>
    </source>
</evidence>
<dbReference type="SUPFAM" id="SSF51735">
    <property type="entry name" value="NAD(P)-binding Rossmann-fold domains"/>
    <property type="match status" value="1"/>
</dbReference>
<evidence type="ECO:0000313" key="3">
    <source>
        <dbReference type="EMBL" id="GAA5170081.1"/>
    </source>
</evidence>
<proteinExistence type="inferred from homology"/>
<feature type="domain" description="NAD-dependent epimerase/dehydratase" evidence="2">
    <location>
        <begin position="3"/>
        <end position="177"/>
    </location>
</feature>
<dbReference type="InterPro" id="IPR036291">
    <property type="entry name" value="NAD(P)-bd_dom_sf"/>
</dbReference>
<organism evidence="3 4">
    <name type="scientific">Amycolatopsis dongchuanensis</name>
    <dbReference type="NCBI Taxonomy" id="1070866"/>
    <lineage>
        <taxon>Bacteria</taxon>
        <taxon>Bacillati</taxon>
        <taxon>Actinomycetota</taxon>
        <taxon>Actinomycetes</taxon>
        <taxon>Pseudonocardiales</taxon>
        <taxon>Pseudonocardiaceae</taxon>
        <taxon>Amycolatopsis</taxon>
    </lineage>
</organism>
<accession>A0ABP9R0J2</accession>
<comment type="similarity">
    <text evidence="1">Belongs to the NAD(P)-dependent epimerase/dehydratase family.</text>
</comment>
<dbReference type="EMBL" id="BAABIB010000089">
    <property type="protein sequence ID" value="GAA5170081.1"/>
    <property type="molecule type" value="Genomic_DNA"/>
</dbReference>
<evidence type="ECO:0000313" key="4">
    <source>
        <dbReference type="Proteomes" id="UP001500192"/>
    </source>
</evidence>
<dbReference type="RefSeq" id="WP_346055007.1">
    <property type="nucleotide sequence ID" value="NZ_BAABIB010000089.1"/>
</dbReference>
<dbReference type="InterPro" id="IPR001509">
    <property type="entry name" value="Epimerase_deHydtase"/>
</dbReference>
<keyword evidence="4" id="KW-1185">Reference proteome</keyword>
<dbReference type="Proteomes" id="UP001500192">
    <property type="component" value="Unassembled WGS sequence"/>
</dbReference>
<dbReference type="Gene3D" id="3.40.50.720">
    <property type="entry name" value="NAD(P)-binding Rossmann-like Domain"/>
    <property type="match status" value="2"/>
</dbReference>
<name>A0ABP9R0J2_9PSEU</name>
<protein>
    <submittedName>
        <fullName evidence="3">NAD(P)-dependent oxidoreductase</fullName>
    </submittedName>
</protein>
<reference evidence="4" key="1">
    <citation type="journal article" date="2019" name="Int. J. Syst. Evol. Microbiol.">
        <title>The Global Catalogue of Microorganisms (GCM) 10K type strain sequencing project: providing services to taxonomists for standard genome sequencing and annotation.</title>
        <authorList>
            <consortium name="The Broad Institute Genomics Platform"/>
            <consortium name="The Broad Institute Genome Sequencing Center for Infectious Disease"/>
            <person name="Wu L."/>
            <person name="Ma J."/>
        </authorList>
    </citation>
    <scope>NUCLEOTIDE SEQUENCE [LARGE SCALE GENOMIC DNA]</scope>
    <source>
        <strain evidence="4">JCM 18054</strain>
    </source>
</reference>
<evidence type="ECO:0000259" key="2">
    <source>
        <dbReference type="Pfam" id="PF01370"/>
    </source>
</evidence>